<evidence type="ECO:0000256" key="3">
    <source>
        <dbReference type="ARBA" id="ARBA00022553"/>
    </source>
</evidence>
<evidence type="ECO:0000256" key="4">
    <source>
        <dbReference type="ARBA" id="ARBA00023012"/>
    </source>
</evidence>
<evidence type="ECO:0000313" key="13">
    <source>
        <dbReference type="Proteomes" id="UP000264002"/>
    </source>
</evidence>
<keyword evidence="7" id="KW-0804">Transcription</keyword>
<dbReference type="PROSITE" id="PS01124">
    <property type="entry name" value="HTH_ARAC_FAMILY_2"/>
    <property type="match status" value="1"/>
</dbReference>
<organism evidence="12 13">
    <name type="scientific">Sphaerochaeta halotolerans</name>
    <dbReference type="NCBI Taxonomy" id="2293840"/>
    <lineage>
        <taxon>Bacteria</taxon>
        <taxon>Pseudomonadati</taxon>
        <taxon>Spirochaetota</taxon>
        <taxon>Spirochaetia</taxon>
        <taxon>Spirochaetales</taxon>
        <taxon>Sphaerochaetaceae</taxon>
        <taxon>Sphaerochaeta</taxon>
    </lineage>
</organism>
<evidence type="ECO:0000259" key="11">
    <source>
        <dbReference type="PROSITE" id="PS50110"/>
    </source>
</evidence>
<evidence type="ECO:0000313" key="12">
    <source>
        <dbReference type="EMBL" id="RFU96296.1"/>
    </source>
</evidence>
<dbReference type="InterPro" id="IPR020449">
    <property type="entry name" value="Tscrpt_reg_AraC-type_HTH"/>
</dbReference>
<feature type="domain" description="HTH araC/xylS-type" evidence="10">
    <location>
        <begin position="434"/>
        <end position="533"/>
    </location>
</feature>
<keyword evidence="5" id="KW-0805">Transcription regulation</keyword>
<reference evidence="12 13" key="2">
    <citation type="submission" date="2018-09" db="EMBL/GenBank/DDBJ databases">
        <title>Genome of Sphaerochaeta halotolerans strain 4-11.</title>
        <authorList>
            <person name="Nazina T.N."/>
            <person name="Sokolova D.S."/>
        </authorList>
    </citation>
    <scope>NUCLEOTIDE SEQUENCE [LARGE SCALE GENOMIC DNA]</scope>
    <source>
        <strain evidence="12 13">4-11</strain>
    </source>
</reference>
<accession>A0A372MLW2</accession>
<evidence type="ECO:0000256" key="6">
    <source>
        <dbReference type="ARBA" id="ARBA00023125"/>
    </source>
</evidence>
<gene>
    <name evidence="12" type="ORF">DYP60_00825</name>
</gene>
<feature type="domain" description="Response regulatory" evidence="11">
    <location>
        <begin position="4"/>
        <end position="121"/>
    </location>
</feature>
<dbReference type="EMBL" id="QUWK01000001">
    <property type="protein sequence ID" value="RFU96296.1"/>
    <property type="molecule type" value="Genomic_DNA"/>
</dbReference>
<comment type="caution">
    <text evidence="12">The sequence shown here is derived from an EMBL/GenBank/DDBJ whole genome shotgun (WGS) entry which is preliminary data.</text>
</comment>
<dbReference type="InterPro" id="IPR041522">
    <property type="entry name" value="CdaR_GGDEF"/>
</dbReference>
<evidence type="ECO:0000256" key="8">
    <source>
        <dbReference type="PROSITE-ProRule" id="PRU00169"/>
    </source>
</evidence>
<evidence type="ECO:0000259" key="10">
    <source>
        <dbReference type="PROSITE" id="PS01124"/>
    </source>
</evidence>
<reference evidence="13" key="1">
    <citation type="submission" date="2018-08" db="EMBL/GenBank/DDBJ databases">
        <authorList>
            <person name="Grouzdev D.S."/>
            <person name="Krutkina M.S."/>
        </authorList>
    </citation>
    <scope>NUCLEOTIDE SEQUENCE [LARGE SCALE GENOMIC DNA]</scope>
    <source>
        <strain evidence="13">4-11</strain>
    </source>
</reference>
<dbReference type="InterPro" id="IPR011006">
    <property type="entry name" value="CheY-like_superfamily"/>
</dbReference>
<dbReference type="Gene3D" id="1.10.10.60">
    <property type="entry name" value="Homeodomain-like"/>
    <property type="match status" value="2"/>
</dbReference>
<evidence type="ECO:0000256" key="2">
    <source>
        <dbReference type="ARBA" id="ARBA00022490"/>
    </source>
</evidence>
<dbReference type="Pfam" id="PF00072">
    <property type="entry name" value="Response_reg"/>
    <property type="match status" value="1"/>
</dbReference>
<dbReference type="PANTHER" id="PTHR42713">
    <property type="entry name" value="HISTIDINE KINASE-RELATED"/>
    <property type="match status" value="1"/>
</dbReference>
<keyword evidence="6" id="KW-0238">DNA-binding</keyword>
<keyword evidence="4" id="KW-0902">Two-component regulatory system</keyword>
<dbReference type="GO" id="GO:0000160">
    <property type="term" value="P:phosphorelay signal transduction system"/>
    <property type="evidence" value="ECO:0007669"/>
    <property type="project" value="UniProtKB-KW"/>
</dbReference>
<dbReference type="GO" id="GO:0043565">
    <property type="term" value="F:sequence-specific DNA binding"/>
    <property type="evidence" value="ECO:0007669"/>
    <property type="project" value="InterPro"/>
</dbReference>
<proteinExistence type="predicted"/>
<feature type="coiled-coil region" evidence="9">
    <location>
        <begin position="110"/>
        <end position="137"/>
    </location>
</feature>
<dbReference type="PANTHER" id="PTHR42713:SF3">
    <property type="entry name" value="TRANSCRIPTIONAL REGULATORY PROTEIN HPTR"/>
    <property type="match status" value="1"/>
</dbReference>
<dbReference type="InterPro" id="IPR018060">
    <property type="entry name" value="HTH_AraC"/>
</dbReference>
<dbReference type="SUPFAM" id="SSF52172">
    <property type="entry name" value="CheY-like"/>
    <property type="match status" value="1"/>
</dbReference>
<comment type="subcellular location">
    <subcellularLocation>
        <location evidence="1">Cytoplasm</location>
    </subcellularLocation>
</comment>
<dbReference type="InterPro" id="IPR001789">
    <property type="entry name" value="Sig_transdc_resp-reg_receiver"/>
</dbReference>
<dbReference type="Proteomes" id="UP000264002">
    <property type="component" value="Unassembled WGS sequence"/>
</dbReference>
<dbReference type="Pfam" id="PF12833">
    <property type="entry name" value="HTH_18"/>
    <property type="match status" value="1"/>
</dbReference>
<dbReference type="GO" id="GO:0003700">
    <property type="term" value="F:DNA-binding transcription factor activity"/>
    <property type="evidence" value="ECO:0007669"/>
    <property type="project" value="InterPro"/>
</dbReference>
<dbReference type="CDD" id="cd17536">
    <property type="entry name" value="REC_YesN-like"/>
    <property type="match status" value="1"/>
</dbReference>
<dbReference type="AlphaFoldDB" id="A0A372MLW2"/>
<dbReference type="SMART" id="SM00342">
    <property type="entry name" value="HTH_ARAC"/>
    <property type="match status" value="1"/>
</dbReference>
<dbReference type="PROSITE" id="PS50110">
    <property type="entry name" value="RESPONSE_REGULATORY"/>
    <property type="match status" value="1"/>
</dbReference>
<evidence type="ECO:0000256" key="1">
    <source>
        <dbReference type="ARBA" id="ARBA00004496"/>
    </source>
</evidence>
<dbReference type="Pfam" id="PF17853">
    <property type="entry name" value="GGDEF_2"/>
    <property type="match status" value="1"/>
</dbReference>
<dbReference type="SUPFAM" id="SSF46689">
    <property type="entry name" value="Homeodomain-like"/>
    <property type="match status" value="2"/>
</dbReference>
<name>A0A372MLW2_9SPIR</name>
<dbReference type="PRINTS" id="PR00032">
    <property type="entry name" value="HTHARAC"/>
</dbReference>
<dbReference type="GO" id="GO:0005737">
    <property type="term" value="C:cytoplasm"/>
    <property type="evidence" value="ECO:0007669"/>
    <property type="project" value="UniProtKB-SubCell"/>
</dbReference>
<dbReference type="RefSeq" id="WP_117329113.1">
    <property type="nucleotide sequence ID" value="NZ_QUWK01000001.1"/>
</dbReference>
<dbReference type="InterPro" id="IPR051552">
    <property type="entry name" value="HptR"/>
</dbReference>
<keyword evidence="2" id="KW-0963">Cytoplasm</keyword>
<dbReference type="InterPro" id="IPR009057">
    <property type="entry name" value="Homeodomain-like_sf"/>
</dbReference>
<feature type="modified residue" description="4-aspartylphosphate" evidence="8">
    <location>
        <position position="56"/>
    </location>
</feature>
<keyword evidence="13" id="KW-1185">Reference proteome</keyword>
<sequence length="535" mass="60547">MPYSILLVDDESAVREGIRSRTPWERYNFTVVGEAGNGIEALELVEDLHPDVVITDIRMPYLDGMDLIKEIRLVHPATTLVILSGYDEFTYAQQAMHYDVSEYVLKPVSVADLCELLERLSNRLDQEIKRTQDQERLKEVYQQALPLIREKFLLSLLTTTQATTDQNLISKAREYGLDLDKDEFMVALIESDHLQNDPLQTLAIFEVVDEVCKKEEGSLVFQFENQIAIIFSAKSHGQAHYDAVFKKQTYRKAEQVQAYLEKYNFPVVLGIGNQVHKPSAISQSYRQALRALNYSSCYPEQSLLFITDLESDSPEELPGALQELQANVVLSVKTGNEQQVSEAVSNLFGEALASLSLTQIQELVLSLAVSLQDLAHSYGYTLFAFSEEEGRNLFAELASLTTLGKARRWFTHVCLGIREKIAGQREISHIQFIGKAKSLITKHFTEPGFGLEEICEMIGVSPSYFSSTFKKEVGLSFVQYLTAMRMDRAKELLVKTEGKTYEIAQAVGFSEPNYFSFSFKRHVGVSPSQYRQANR</sequence>
<evidence type="ECO:0000256" key="7">
    <source>
        <dbReference type="ARBA" id="ARBA00023163"/>
    </source>
</evidence>
<keyword evidence="9" id="KW-0175">Coiled coil</keyword>
<dbReference type="Gene3D" id="3.40.50.2300">
    <property type="match status" value="1"/>
</dbReference>
<dbReference type="SMART" id="SM00448">
    <property type="entry name" value="REC"/>
    <property type="match status" value="1"/>
</dbReference>
<evidence type="ECO:0000256" key="9">
    <source>
        <dbReference type="SAM" id="Coils"/>
    </source>
</evidence>
<evidence type="ECO:0000256" key="5">
    <source>
        <dbReference type="ARBA" id="ARBA00023015"/>
    </source>
</evidence>
<keyword evidence="3 8" id="KW-0597">Phosphoprotein</keyword>
<protein>
    <submittedName>
        <fullName evidence="12">Response regulator</fullName>
    </submittedName>
</protein>